<evidence type="ECO:0000256" key="1">
    <source>
        <dbReference type="SAM" id="MobiDB-lite"/>
    </source>
</evidence>
<dbReference type="RefSeq" id="WP_209902881.1">
    <property type="nucleotide sequence ID" value="NZ_BAAAJW010000027.1"/>
</dbReference>
<evidence type="ECO:0000313" key="5">
    <source>
        <dbReference type="Proteomes" id="UP001519290"/>
    </source>
</evidence>
<evidence type="ECO:0000256" key="2">
    <source>
        <dbReference type="SAM" id="Phobius"/>
    </source>
</evidence>
<evidence type="ECO:0000259" key="3">
    <source>
        <dbReference type="Pfam" id="PF20182"/>
    </source>
</evidence>
<feature type="domain" description="DUF6545" evidence="3">
    <location>
        <begin position="238"/>
        <end position="310"/>
    </location>
</feature>
<protein>
    <recommendedName>
        <fullName evidence="3">DUF6545 domain-containing protein</fullName>
    </recommendedName>
</protein>
<proteinExistence type="predicted"/>
<gene>
    <name evidence="4" type="ORF">JOF43_002764</name>
</gene>
<name>A0ABS4X2W6_9MICO</name>
<dbReference type="Proteomes" id="UP001519290">
    <property type="component" value="Unassembled WGS sequence"/>
</dbReference>
<reference evidence="4 5" key="1">
    <citation type="submission" date="2021-03" db="EMBL/GenBank/DDBJ databases">
        <title>Sequencing the genomes of 1000 actinobacteria strains.</title>
        <authorList>
            <person name="Klenk H.-P."/>
        </authorList>
    </citation>
    <scope>NUCLEOTIDE SEQUENCE [LARGE SCALE GENOMIC DNA]</scope>
    <source>
        <strain evidence="4 5">DSM 14566</strain>
    </source>
</reference>
<keyword evidence="2" id="KW-1133">Transmembrane helix</keyword>
<organism evidence="4 5">
    <name type="scientific">Brachybacterium sacelli</name>
    <dbReference type="NCBI Taxonomy" id="173364"/>
    <lineage>
        <taxon>Bacteria</taxon>
        <taxon>Bacillati</taxon>
        <taxon>Actinomycetota</taxon>
        <taxon>Actinomycetes</taxon>
        <taxon>Micrococcales</taxon>
        <taxon>Dermabacteraceae</taxon>
        <taxon>Brachybacterium</taxon>
    </lineage>
</organism>
<feature type="transmembrane region" description="Helical" evidence="2">
    <location>
        <begin position="172"/>
        <end position="194"/>
    </location>
</feature>
<dbReference type="EMBL" id="JAGIOD010000001">
    <property type="protein sequence ID" value="MBP2382807.1"/>
    <property type="molecule type" value="Genomic_DNA"/>
</dbReference>
<feature type="transmembrane region" description="Helical" evidence="2">
    <location>
        <begin position="135"/>
        <end position="160"/>
    </location>
</feature>
<sequence>MNWAFAALGLCAGILGMERSWRLRGELLSLTQRAIIVALFGIGVGALAYGTADKTEQFYNIGRLAWHCSAVIILGALEVLIATLRSEIVSVRATRRIVARSSFAVALILAAWPLGTAHEASIGVSKFSEHDFASVVTHLVFPAYVIWALAQVIILSIYRFPRDIKRRPINTIALFLIALGCGGFIWTNATSAIYMNTGRASESEGALALSPLSLGICVAGATTLGVGERLYDELMSRYQLARLGPLWRRMIELSDQDFHLPAQSFSAPARLQRAYVEIADAICTLRVVVDGSHDPDSIVSALRRGDVTSDSSQPTLSRTLPPRRTRREDLQLITVLATAYRRGATTTGHLPAERH</sequence>
<keyword evidence="2" id="KW-0812">Transmembrane</keyword>
<evidence type="ECO:0000313" key="4">
    <source>
        <dbReference type="EMBL" id="MBP2382807.1"/>
    </source>
</evidence>
<feature type="transmembrane region" description="Helical" evidence="2">
    <location>
        <begin position="34"/>
        <end position="52"/>
    </location>
</feature>
<feature type="transmembrane region" description="Helical" evidence="2">
    <location>
        <begin position="97"/>
        <end position="115"/>
    </location>
</feature>
<feature type="region of interest" description="Disordered" evidence="1">
    <location>
        <begin position="304"/>
        <end position="324"/>
    </location>
</feature>
<feature type="transmembrane region" description="Helical" evidence="2">
    <location>
        <begin position="64"/>
        <end position="85"/>
    </location>
</feature>
<accession>A0ABS4X2W6</accession>
<dbReference type="InterPro" id="IPR046675">
    <property type="entry name" value="DUF6545"/>
</dbReference>
<feature type="transmembrane region" description="Helical" evidence="2">
    <location>
        <begin position="206"/>
        <end position="227"/>
    </location>
</feature>
<comment type="caution">
    <text evidence="4">The sequence shown here is derived from an EMBL/GenBank/DDBJ whole genome shotgun (WGS) entry which is preliminary data.</text>
</comment>
<keyword evidence="5" id="KW-1185">Reference proteome</keyword>
<keyword evidence="2" id="KW-0472">Membrane</keyword>
<dbReference type="Pfam" id="PF20182">
    <property type="entry name" value="DUF6545"/>
    <property type="match status" value="1"/>
</dbReference>